<evidence type="ECO:0000256" key="1">
    <source>
        <dbReference type="ARBA" id="ARBA00004186"/>
    </source>
</evidence>
<evidence type="ECO:0000256" key="4">
    <source>
        <dbReference type="ARBA" id="ARBA00022618"/>
    </source>
</evidence>
<dbReference type="GO" id="GO:0070652">
    <property type="term" value="C:HAUS complex"/>
    <property type="evidence" value="ECO:0007669"/>
    <property type="project" value="InterPro"/>
</dbReference>
<proteinExistence type="inferred from homology"/>
<keyword evidence="7 10" id="KW-0175">Coiled coil</keyword>
<dbReference type="GeneID" id="20239094"/>
<dbReference type="Proteomes" id="UP000030746">
    <property type="component" value="Unassembled WGS sequence"/>
</dbReference>
<feature type="coiled-coil region" evidence="10">
    <location>
        <begin position="251"/>
        <end position="278"/>
    </location>
</feature>
<dbReference type="OMA" id="CEAQMES"/>
<dbReference type="STRING" id="225164.V4AG36"/>
<dbReference type="Pfam" id="PF25762">
    <property type="entry name" value="HAUS1"/>
    <property type="match status" value="1"/>
</dbReference>
<dbReference type="RefSeq" id="XP_009056922.1">
    <property type="nucleotide sequence ID" value="XM_009058674.1"/>
</dbReference>
<evidence type="ECO:0000256" key="3">
    <source>
        <dbReference type="ARBA" id="ARBA00022490"/>
    </source>
</evidence>
<keyword evidence="6" id="KW-0498">Mitosis</keyword>
<dbReference type="InterPro" id="IPR026243">
    <property type="entry name" value="HAUS1"/>
</dbReference>
<dbReference type="PANTHER" id="PTHR31570">
    <property type="entry name" value="HAUS AUGMIN-LIKE COMPLEX SUBUNIT 1"/>
    <property type="match status" value="1"/>
</dbReference>
<evidence type="ECO:0000256" key="10">
    <source>
        <dbReference type="SAM" id="Coils"/>
    </source>
</evidence>
<keyword evidence="9" id="KW-0131">Cell cycle</keyword>
<name>V4AG36_LOTGI</name>
<comment type="similarity">
    <text evidence="2">Belongs to the HAUS1 family.</text>
</comment>
<dbReference type="GO" id="GO:0007098">
    <property type="term" value="P:centrosome cycle"/>
    <property type="evidence" value="ECO:0007669"/>
    <property type="project" value="TreeGrafter"/>
</dbReference>
<dbReference type="EMBL" id="KB202094">
    <property type="protein sequence ID" value="ESO92361.1"/>
    <property type="molecule type" value="Genomic_DNA"/>
</dbReference>
<evidence type="ECO:0000313" key="12">
    <source>
        <dbReference type="Proteomes" id="UP000030746"/>
    </source>
</evidence>
<gene>
    <name evidence="11" type="ORF">LOTGIDRAFT_162667</name>
</gene>
<protein>
    <recommendedName>
        <fullName evidence="13">HAUS augmin-like complex subunit 1</fullName>
    </recommendedName>
</protein>
<evidence type="ECO:0000256" key="5">
    <source>
        <dbReference type="ARBA" id="ARBA00022701"/>
    </source>
</evidence>
<evidence type="ECO:0000313" key="11">
    <source>
        <dbReference type="EMBL" id="ESO92361.1"/>
    </source>
</evidence>
<dbReference type="GO" id="GO:0005819">
    <property type="term" value="C:spindle"/>
    <property type="evidence" value="ECO:0007669"/>
    <property type="project" value="UniProtKB-SubCell"/>
</dbReference>
<evidence type="ECO:0000256" key="7">
    <source>
        <dbReference type="ARBA" id="ARBA00023054"/>
    </source>
</evidence>
<dbReference type="GO" id="GO:0051225">
    <property type="term" value="P:spindle assembly"/>
    <property type="evidence" value="ECO:0007669"/>
    <property type="project" value="InterPro"/>
</dbReference>
<dbReference type="HOGENOM" id="CLU_063322_0_1_1"/>
<evidence type="ECO:0000256" key="8">
    <source>
        <dbReference type="ARBA" id="ARBA00023212"/>
    </source>
</evidence>
<dbReference type="OrthoDB" id="5372507at2759"/>
<dbReference type="GO" id="GO:0005874">
    <property type="term" value="C:microtubule"/>
    <property type="evidence" value="ECO:0007669"/>
    <property type="project" value="UniProtKB-KW"/>
</dbReference>
<dbReference type="PRINTS" id="PR02087">
    <property type="entry name" value="HAUSAUGMINL1"/>
</dbReference>
<reference evidence="11 12" key="1">
    <citation type="journal article" date="2013" name="Nature">
        <title>Insights into bilaterian evolution from three spiralian genomes.</title>
        <authorList>
            <person name="Simakov O."/>
            <person name="Marletaz F."/>
            <person name="Cho S.J."/>
            <person name="Edsinger-Gonzales E."/>
            <person name="Havlak P."/>
            <person name="Hellsten U."/>
            <person name="Kuo D.H."/>
            <person name="Larsson T."/>
            <person name="Lv J."/>
            <person name="Arendt D."/>
            <person name="Savage R."/>
            <person name="Osoegawa K."/>
            <person name="de Jong P."/>
            <person name="Grimwood J."/>
            <person name="Chapman J.A."/>
            <person name="Shapiro H."/>
            <person name="Aerts A."/>
            <person name="Otillar R.P."/>
            <person name="Terry A.Y."/>
            <person name="Boore J.L."/>
            <person name="Grigoriev I.V."/>
            <person name="Lindberg D.R."/>
            <person name="Seaver E.C."/>
            <person name="Weisblat D.A."/>
            <person name="Putnam N.H."/>
            <person name="Rokhsar D.S."/>
        </authorList>
    </citation>
    <scope>NUCLEOTIDE SEQUENCE [LARGE SCALE GENOMIC DNA]</scope>
</reference>
<dbReference type="AlphaFoldDB" id="V4AG36"/>
<dbReference type="KEGG" id="lgi:LOTGIDRAFT_162667"/>
<organism evidence="11 12">
    <name type="scientific">Lottia gigantea</name>
    <name type="common">Giant owl limpet</name>
    <dbReference type="NCBI Taxonomy" id="225164"/>
    <lineage>
        <taxon>Eukaryota</taxon>
        <taxon>Metazoa</taxon>
        <taxon>Spiralia</taxon>
        <taxon>Lophotrochozoa</taxon>
        <taxon>Mollusca</taxon>
        <taxon>Gastropoda</taxon>
        <taxon>Patellogastropoda</taxon>
        <taxon>Lottioidea</taxon>
        <taxon>Lottiidae</taxon>
        <taxon>Lottia</taxon>
    </lineage>
</organism>
<keyword evidence="12" id="KW-1185">Reference proteome</keyword>
<keyword evidence="5" id="KW-0493">Microtubule</keyword>
<keyword evidence="3" id="KW-0963">Cytoplasm</keyword>
<dbReference type="PANTHER" id="PTHR31570:SF1">
    <property type="entry name" value="HAUS AUGMIN-LIKE COMPLEX SUBUNIT 1"/>
    <property type="match status" value="1"/>
</dbReference>
<evidence type="ECO:0000256" key="6">
    <source>
        <dbReference type="ARBA" id="ARBA00022776"/>
    </source>
</evidence>
<sequence>MACRLENMNEIHQEVQVWLEEIFGGESIPQFELNKRTLSILHDLMKTNRVKDRDAKLIVEDHNQKAEEYNIDGKRIGKIVEGIKLTPASLSQSGVTSLRTLANLALLLQIKDTTDTSYYLGLQNLHDQETKLEDDRKIEWKLISELFNKTRTSLIKYNSLHKALETLEEQRGIQKPKIESHFEQTGFLRNKALEYKKLIQKHQGQLVKLNVTPEIYHKTLVKKSEDLQALHQKITPLKSKLQSYHDLPPDLTQARVKIEELRRQVSLLEEELSSKINMIHF</sequence>
<dbReference type="CTD" id="20239094"/>
<evidence type="ECO:0000256" key="9">
    <source>
        <dbReference type="ARBA" id="ARBA00023306"/>
    </source>
</evidence>
<evidence type="ECO:0008006" key="13">
    <source>
        <dbReference type="Google" id="ProtNLM"/>
    </source>
</evidence>
<comment type="subcellular location">
    <subcellularLocation>
        <location evidence="1">Cytoplasm</location>
        <location evidence="1">Cytoskeleton</location>
        <location evidence="1">Spindle</location>
    </subcellularLocation>
</comment>
<keyword evidence="4" id="KW-0132">Cell division</keyword>
<dbReference type="GO" id="GO:0051301">
    <property type="term" value="P:cell division"/>
    <property type="evidence" value="ECO:0007669"/>
    <property type="project" value="UniProtKB-KW"/>
</dbReference>
<accession>V4AG36</accession>
<evidence type="ECO:0000256" key="2">
    <source>
        <dbReference type="ARBA" id="ARBA00005479"/>
    </source>
</evidence>
<keyword evidence="8" id="KW-0206">Cytoskeleton</keyword>
<dbReference type="GO" id="GO:0005829">
    <property type="term" value="C:cytosol"/>
    <property type="evidence" value="ECO:0007669"/>
    <property type="project" value="TreeGrafter"/>
</dbReference>